<dbReference type="InterPro" id="IPR029016">
    <property type="entry name" value="GAF-like_dom_sf"/>
</dbReference>
<feature type="domain" description="HTH iclR-type" evidence="4">
    <location>
        <begin position="6"/>
        <end position="67"/>
    </location>
</feature>
<dbReference type="PANTHER" id="PTHR30136">
    <property type="entry name" value="HELIX-TURN-HELIX TRANSCRIPTIONAL REGULATOR, ICLR FAMILY"/>
    <property type="match status" value="1"/>
</dbReference>
<dbReference type="Pfam" id="PF01614">
    <property type="entry name" value="IclR_C"/>
    <property type="match status" value="1"/>
</dbReference>
<dbReference type="Pfam" id="PF09339">
    <property type="entry name" value="HTH_IclR"/>
    <property type="match status" value="1"/>
</dbReference>
<feature type="domain" description="IclR-ED" evidence="5">
    <location>
        <begin position="68"/>
        <end position="253"/>
    </location>
</feature>
<comment type="caution">
    <text evidence="6">The sequence shown here is derived from an EMBL/GenBank/DDBJ whole genome shotgun (WGS) entry which is preliminary data.</text>
</comment>
<dbReference type="InterPro" id="IPR005471">
    <property type="entry name" value="Tscrpt_reg_IclR_N"/>
</dbReference>
<keyword evidence="7" id="KW-1185">Reference proteome</keyword>
<dbReference type="PROSITE" id="PS51078">
    <property type="entry name" value="ICLR_ED"/>
    <property type="match status" value="1"/>
</dbReference>
<dbReference type="Gene3D" id="3.30.450.40">
    <property type="match status" value="1"/>
</dbReference>
<reference evidence="6 7" key="1">
    <citation type="submission" date="2023-07" db="EMBL/GenBank/DDBJ databases">
        <title>Sorghum-associated microbial communities from plants grown in Nebraska, USA.</title>
        <authorList>
            <person name="Schachtman D."/>
        </authorList>
    </citation>
    <scope>NUCLEOTIDE SEQUENCE [LARGE SCALE GENOMIC DNA]</scope>
    <source>
        <strain evidence="6 7">DS1607</strain>
    </source>
</reference>
<evidence type="ECO:0000313" key="7">
    <source>
        <dbReference type="Proteomes" id="UP001226867"/>
    </source>
</evidence>
<proteinExistence type="predicted"/>
<name>A0ABT9SC83_9BURK</name>
<dbReference type="RefSeq" id="WP_307691712.1">
    <property type="nucleotide sequence ID" value="NZ_JAUSRO010000015.1"/>
</dbReference>
<evidence type="ECO:0000259" key="4">
    <source>
        <dbReference type="PROSITE" id="PS51077"/>
    </source>
</evidence>
<dbReference type="PANTHER" id="PTHR30136:SF23">
    <property type="entry name" value="DNA-BINDING TRANSCRIPTIONAL ACTIVATOR MHPR"/>
    <property type="match status" value="1"/>
</dbReference>
<dbReference type="EMBL" id="JAUSRO010000015">
    <property type="protein sequence ID" value="MDP9901948.1"/>
    <property type="molecule type" value="Genomic_DNA"/>
</dbReference>
<protein>
    <submittedName>
        <fullName evidence="6">IclR family mhp operon transcriptional activator</fullName>
    </submittedName>
</protein>
<gene>
    <name evidence="6" type="ORF">J2W36_004220</name>
</gene>
<dbReference type="SUPFAM" id="SSF55781">
    <property type="entry name" value="GAF domain-like"/>
    <property type="match status" value="1"/>
</dbReference>
<dbReference type="InterPro" id="IPR014757">
    <property type="entry name" value="Tscrpt_reg_IclR_C"/>
</dbReference>
<keyword evidence="3" id="KW-0804">Transcription</keyword>
<dbReference type="InterPro" id="IPR036388">
    <property type="entry name" value="WH-like_DNA-bd_sf"/>
</dbReference>
<accession>A0ABT9SC83</accession>
<dbReference type="SMART" id="SM00346">
    <property type="entry name" value="HTH_ICLR"/>
    <property type="match status" value="1"/>
</dbReference>
<dbReference type="Gene3D" id="1.10.10.10">
    <property type="entry name" value="Winged helix-like DNA-binding domain superfamily/Winged helix DNA-binding domain"/>
    <property type="match status" value="1"/>
</dbReference>
<evidence type="ECO:0000259" key="5">
    <source>
        <dbReference type="PROSITE" id="PS51078"/>
    </source>
</evidence>
<dbReference type="Proteomes" id="UP001226867">
    <property type="component" value="Unassembled WGS sequence"/>
</dbReference>
<dbReference type="SUPFAM" id="SSF46785">
    <property type="entry name" value="Winged helix' DNA-binding domain"/>
    <property type="match status" value="1"/>
</dbReference>
<evidence type="ECO:0000256" key="2">
    <source>
        <dbReference type="ARBA" id="ARBA00023125"/>
    </source>
</evidence>
<dbReference type="InterPro" id="IPR050707">
    <property type="entry name" value="HTH_MetabolicPath_Reg"/>
</dbReference>
<keyword evidence="1" id="KW-0805">Transcription regulation</keyword>
<evidence type="ECO:0000256" key="3">
    <source>
        <dbReference type="ARBA" id="ARBA00023163"/>
    </source>
</evidence>
<sequence length="261" mass="29792">MTYKKICSLDRGLKVLEYLNTVRAATAHEIATELKLPRPTVYRILETLEDRGLLYRSVSDSVFRLTNAVRHLSEGFIDEEWIRTIGAPLLQRLGEKVLWPTDLATFEDDAMVIRESTHSFSPFSVDVGMIGRKRHLLKSPLGRAYLAFCPDEERLDILASLRRSQDPDNALSRDDAFLDKMIESSRANGYSNCRELEHVKCASIAVPVMYKQYVIACINIVWVAATIDYDEVVTRYLPDLIQTKLDMEAGLIKMDFQRSQA</sequence>
<dbReference type="PROSITE" id="PS51077">
    <property type="entry name" value="HTH_ICLR"/>
    <property type="match status" value="1"/>
</dbReference>
<evidence type="ECO:0000313" key="6">
    <source>
        <dbReference type="EMBL" id="MDP9901948.1"/>
    </source>
</evidence>
<evidence type="ECO:0000256" key="1">
    <source>
        <dbReference type="ARBA" id="ARBA00023015"/>
    </source>
</evidence>
<dbReference type="InterPro" id="IPR036390">
    <property type="entry name" value="WH_DNA-bd_sf"/>
</dbReference>
<keyword evidence="2" id="KW-0238">DNA-binding</keyword>
<organism evidence="6 7">
    <name type="scientific">Variovorax ginsengisoli</name>
    <dbReference type="NCBI Taxonomy" id="363844"/>
    <lineage>
        <taxon>Bacteria</taxon>
        <taxon>Pseudomonadati</taxon>
        <taxon>Pseudomonadota</taxon>
        <taxon>Betaproteobacteria</taxon>
        <taxon>Burkholderiales</taxon>
        <taxon>Comamonadaceae</taxon>
        <taxon>Variovorax</taxon>
    </lineage>
</organism>